<evidence type="ECO:0000313" key="2">
    <source>
        <dbReference type="Proteomes" id="UP000308760"/>
    </source>
</evidence>
<evidence type="ECO:0000313" key="1">
    <source>
        <dbReference type="EMBL" id="THV39637.1"/>
    </source>
</evidence>
<comment type="caution">
    <text evidence="1">The sequence shown here is derived from an EMBL/GenBank/DDBJ whole genome shotgun (WGS) entry which is preliminary data.</text>
</comment>
<dbReference type="Proteomes" id="UP000308760">
    <property type="component" value="Unassembled WGS sequence"/>
</dbReference>
<keyword evidence="2" id="KW-1185">Reference proteome</keyword>
<dbReference type="RefSeq" id="WP_136535804.1">
    <property type="nucleotide sequence ID" value="NZ_STGY01000065.1"/>
</dbReference>
<gene>
    <name evidence="1" type="ORF">FAB82_17360</name>
</gene>
<dbReference type="AlphaFoldDB" id="A0A4S8Q5Q4"/>
<sequence length="172" mass="19486">MSVMRVSKGCIDILLTAAMWKDWRHDLQSTGPLAWESKNEDGTVARHVFDDWEPEPVGKMLDQANHAVYAGRYGTAEVRGEGPYRFTRVKSCNPATTDKALIPTLVASVDKEIKFYAYQTNEGRGWEESEPYAFCQALRQHVLSFLWEGVDSIPWGGDTAYYDRFARSGPRS</sequence>
<dbReference type="OrthoDB" id="4578443at2"/>
<accession>A0A4S8Q5Q4</accession>
<dbReference type="EMBL" id="STGY01000065">
    <property type="protein sequence ID" value="THV39637.1"/>
    <property type="molecule type" value="Genomic_DNA"/>
</dbReference>
<organism evidence="1 2">
    <name type="scientific">Glycomyces buryatensis</name>
    <dbReference type="NCBI Taxonomy" id="2570927"/>
    <lineage>
        <taxon>Bacteria</taxon>
        <taxon>Bacillati</taxon>
        <taxon>Actinomycetota</taxon>
        <taxon>Actinomycetes</taxon>
        <taxon>Glycomycetales</taxon>
        <taxon>Glycomycetaceae</taxon>
        <taxon>Glycomyces</taxon>
    </lineage>
</organism>
<proteinExistence type="predicted"/>
<name>A0A4S8Q5Q4_9ACTN</name>
<reference evidence="2" key="1">
    <citation type="submission" date="2019-04" db="EMBL/GenBank/DDBJ databases">
        <title>Nocardioides xinjiangensis sp. nov.</title>
        <authorList>
            <person name="Liu S."/>
        </authorList>
    </citation>
    <scope>NUCLEOTIDE SEQUENCE [LARGE SCALE GENOMIC DNA]</scope>
    <source>
        <strain evidence="2">18</strain>
    </source>
</reference>
<reference evidence="1 2" key="2">
    <citation type="submission" date="2019-05" db="EMBL/GenBank/DDBJ databases">
        <title>Glycomyces buryatensis sp. nov.</title>
        <authorList>
            <person name="Nikitina E."/>
        </authorList>
    </citation>
    <scope>NUCLEOTIDE SEQUENCE [LARGE SCALE GENOMIC DNA]</scope>
    <source>
        <strain evidence="1 2">18</strain>
    </source>
</reference>
<protein>
    <submittedName>
        <fullName evidence="1">Uncharacterized protein</fullName>
    </submittedName>
</protein>